<dbReference type="InterPro" id="IPR058594">
    <property type="entry name" value="PB1-like_dom_pln"/>
</dbReference>
<reference evidence="3" key="2">
    <citation type="submission" date="2021-03" db="UniProtKB">
        <authorList>
            <consortium name="EnsemblPlants"/>
        </authorList>
    </citation>
    <scope>IDENTIFICATION</scope>
</reference>
<protein>
    <recommendedName>
        <fullName evidence="2">PB1-like domain-containing protein</fullName>
    </recommendedName>
</protein>
<feature type="region of interest" description="Disordered" evidence="1">
    <location>
        <begin position="78"/>
        <end position="200"/>
    </location>
</feature>
<feature type="domain" description="PB1-like" evidence="2">
    <location>
        <begin position="14"/>
        <end position="69"/>
    </location>
</feature>
<feature type="compositionally biased region" description="Polar residues" evidence="1">
    <location>
        <begin position="99"/>
        <end position="137"/>
    </location>
</feature>
<evidence type="ECO:0000313" key="4">
    <source>
        <dbReference type="Proteomes" id="UP000596660"/>
    </source>
</evidence>
<evidence type="ECO:0000259" key="2">
    <source>
        <dbReference type="Pfam" id="PF26130"/>
    </source>
</evidence>
<name>A0A803MM43_CHEQI</name>
<dbReference type="EnsemblPlants" id="AUR62032005-RA">
    <property type="protein sequence ID" value="AUR62032005-RA:cds"/>
    <property type="gene ID" value="AUR62032005"/>
</dbReference>
<evidence type="ECO:0000313" key="3">
    <source>
        <dbReference type="EnsemblPlants" id="AUR62032005-RA:cds"/>
    </source>
</evidence>
<keyword evidence="4" id="KW-1185">Reference proteome</keyword>
<dbReference type="Proteomes" id="UP000596660">
    <property type="component" value="Unplaced"/>
</dbReference>
<evidence type="ECO:0000256" key="1">
    <source>
        <dbReference type="SAM" id="MobiDB-lite"/>
    </source>
</evidence>
<dbReference type="Gramene" id="AUR62032005-RA">
    <property type="protein sequence ID" value="AUR62032005-RA:cds"/>
    <property type="gene ID" value="AUR62032005"/>
</dbReference>
<accession>A0A803MM43</accession>
<sequence>MMDGGVGSVTLKYWYEDYAKKCGVSVIEGIYYLVPGLTLSDGLRRVYSDAEVLELSKLVIKFRCIEVYVLERVEHPVLNPLDTPGKQKQTQPLDKDGANNPTTQSQVGSTTAGPSAGTPSNPQLSQDHHSATAQPTQLGRGGRMIRGSRGSRGGKSATGGRGSNAGNAGGRGSTRRGGRTGRGGGYKRESHLMGMADLSL</sequence>
<feature type="compositionally biased region" description="Gly residues" evidence="1">
    <location>
        <begin position="139"/>
        <end position="172"/>
    </location>
</feature>
<reference evidence="3" key="1">
    <citation type="journal article" date="2017" name="Nature">
        <title>The genome of Chenopodium quinoa.</title>
        <authorList>
            <person name="Jarvis D.E."/>
            <person name="Ho Y.S."/>
            <person name="Lightfoot D.J."/>
            <person name="Schmoeckel S.M."/>
            <person name="Li B."/>
            <person name="Borm T.J.A."/>
            <person name="Ohyanagi H."/>
            <person name="Mineta K."/>
            <person name="Michell C.T."/>
            <person name="Saber N."/>
            <person name="Kharbatia N.M."/>
            <person name="Rupper R.R."/>
            <person name="Sharp A.R."/>
            <person name="Dally N."/>
            <person name="Boughton B.A."/>
            <person name="Woo Y.H."/>
            <person name="Gao G."/>
            <person name="Schijlen E.G.W.M."/>
            <person name="Guo X."/>
            <person name="Momin A.A."/>
            <person name="Negrao S."/>
            <person name="Al-Babili S."/>
            <person name="Gehring C."/>
            <person name="Roessner U."/>
            <person name="Jung C."/>
            <person name="Murphy K."/>
            <person name="Arold S.T."/>
            <person name="Gojobori T."/>
            <person name="van der Linden C.G."/>
            <person name="van Loo E.N."/>
            <person name="Jellen E.N."/>
            <person name="Maughan P.J."/>
            <person name="Tester M."/>
        </authorList>
    </citation>
    <scope>NUCLEOTIDE SEQUENCE [LARGE SCALE GENOMIC DNA]</scope>
    <source>
        <strain evidence="3">cv. PI 614886</strain>
    </source>
</reference>
<dbReference type="Pfam" id="PF26130">
    <property type="entry name" value="PB1-like"/>
    <property type="match status" value="1"/>
</dbReference>
<organism evidence="3 4">
    <name type="scientific">Chenopodium quinoa</name>
    <name type="common">Quinoa</name>
    <dbReference type="NCBI Taxonomy" id="63459"/>
    <lineage>
        <taxon>Eukaryota</taxon>
        <taxon>Viridiplantae</taxon>
        <taxon>Streptophyta</taxon>
        <taxon>Embryophyta</taxon>
        <taxon>Tracheophyta</taxon>
        <taxon>Spermatophyta</taxon>
        <taxon>Magnoliopsida</taxon>
        <taxon>eudicotyledons</taxon>
        <taxon>Gunneridae</taxon>
        <taxon>Pentapetalae</taxon>
        <taxon>Caryophyllales</taxon>
        <taxon>Chenopodiaceae</taxon>
        <taxon>Chenopodioideae</taxon>
        <taxon>Atripliceae</taxon>
        <taxon>Chenopodium</taxon>
    </lineage>
</organism>
<proteinExistence type="predicted"/>
<dbReference type="AlphaFoldDB" id="A0A803MM43"/>